<organism evidence="3 4">
    <name type="scientific">Brassica campestris</name>
    <name type="common">Field mustard</name>
    <dbReference type="NCBI Taxonomy" id="3711"/>
    <lineage>
        <taxon>Eukaryota</taxon>
        <taxon>Viridiplantae</taxon>
        <taxon>Streptophyta</taxon>
        <taxon>Embryophyta</taxon>
        <taxon>Tracheophyta</taxon>
        <taxon>Spermatophyta</taxon>
        <taxon>Magnoliopsida</taxon>
        <taxon>eudicotyledons</taxon>
        <taxon>Gunneridae</taxon>
        <taxon>Pentapetalae</taxon>
        <taxon>rosids</taxon>
        <taxon>malvids</taxon>
        <taxon>Brassicales</taxon>
        <taxon>Brassicaceae</taxon>
        <taxon>Brassiceae</taxon>
        <taxon>Brassica</taxon>
    </lineage>
</organism>
<evidence type="ECO:0000256" key="1">
    <source>
        <dbReference type="SAM" id="MobiDB-lite"/>
    </source>
</evidence>
<feature type="compositionally biased region" description="Polar residues" evidence="1">
    <location>
        <begin position="577"/>
        <end position="589"/>
    </location>
</feature>
<dbReference type="SUPFAM" id="SSF48452">
    <property type="entry name" value="TPR-like"/>
    <property type="match status" value="1"/>
</dbReference>
<dbReference type="PANTHER" id="PTHR21563:SF3">
    <property type="entry name" value="ZINC FINGER C3H1 DOMAIN-CONTAINING PROTEIN"/>
    <property type="match status" value="1"/>
</dbReference>
<sequence length="1607" mass="177828">MTTPITGKQASGSAKEEGELSTSDDDVQPSTRAPLTEHVSAPSSHTNIQRRLQPGKNNTALLVLFLSIVCDLSGKAESLLKKPEVSAAPLQGKKLPLRGNDNNLVIDFSDDDNGSESESKGRKQVSKIQPKGTMSWNRIPSTLLQTKLKGPFQIDNRAVAKKAPSASTFGHAATSKPPKVIRRNSHTYERKVSKDPPRPEQIVDPNSSKLQELELRQRIAQREQWEIERKLKAVQTKKDDVIPKISQTRSLVMVSGNGKQLEPNEPAKKRFKVSGNDTSQPVIDSRVPASTAAPMKAPAIGKSLLSGINANASCKQIGSNSGDTAPRVISQHIVQGNTSSSVLQKSGSKTNHSEGVRCGQPDPPVQLTSRELETVKNVGSNLSSDQLPKIVNGNHQPSLDNSGFWNIPGNTIAPGHSQLDMLYLTNLEESLDRDLEEAQERKRLCEIEERNALKVYRKAQRSLIEANAKCAELYSKRETLSAHYGSLIVRDTRLLWPSIHHEHPETGLRYVSNSAENIDLATKTDIPQHTQLGTNHTHNNEYGGIHSLHRPHSGQNLGSEPCSDHDASTSDGLPYSEKQTASRLCSPSSDAHMLAEDESFPVNHESTEGNIGHQAENLEQALGNQNSLLIEASLRSKLFERLSMREESRGGTCANGETVVDRGDESDVASERTQRDGSSPVSEKVQHSDSKKPDANKLQGSPSEPPVERSTIKENFGSSVDMESHETSPEDDLLLSVASAGPLFRSTINHLKVPGSSITSLGTESTLENKSYSVYSDVRQRSSLTRTPVYERKVDLYTSNLKMDPFRPLCMYELRGRCNNDECSWQHFKDFADDGLHQSQNDPPDCNVASSLHEKQGSQIFDVVYSPTYLVCLDTMKVDSWSYESLLAQRHGQIWGKHFSVCLASSNLLYKNIPARENEGRIEVLGNPRTHSSYLRIKHSLMNLLNQGSVAALESVEMALTVFCREIDHSEGLIQAISRSYSGGHFSFQALSVLSRGLEGDPASEILWIVYLLLYYSHEGSDGKDMLSLGVNLCSGSYVIWLMYINSRGQLNDQLTAYDAALSALCNHAPGSIDRDHASACILDLSLQMFNLMCISGNVSRAIHRISKLHAPAAVSEDPDFSMMSQILTCLTYSDKCVFWICCVYLVVYRKLPDSVVQRFEMEKELLEIEWPSVDLVGDLKQTALSLFDKGMRSEELCVSDGSSENGKQERTAGLFALNHALFTIAVDELEKCRDIVKASVELYPSCLELKLLAARMKPKDTLSSVFEELLKQEPKDASGTQWIWNQYAEYALQGGSNDSARELMSRWYTSVWDVSSRKKKTALTNEETEEESESVASDQVDVMFGYLNLTLHNLLQSDWTGACSAIDQALKATAPDHFMHCLREHAVFQLINSLQATGEFPINLQLRLLNSYLDQASSLPVKEPLSWKFISNSAEKPRVRKLVSNLLAPVSSEVLVVNTVLEAWYGPSLVPEKLSKQKELVDFVETILGLVPCNYPLALSVSKLLRKEEESGSSGVHFWAGLNLVSTISCAMPVAPEYIWVEAGEILSNINGFKTRAERFLSKAVSVYPMSVKLWRCYGSVARSIEEKRGAKIEEEARKKGITLVD</sequence>
<dbReference type="Gene3D" id="1.25.40.10">
    <property type="entry name" value="Tetratricopeptide repeat domain"/>
    <property type="match status" value="1"/>
</dbReference>
<dbReference type="Gramene" id="A04p31220.2_BraZ1">
    <property type="protein sequence ID" value="A04p31220.2_BraZ1.CDS"/>
    <property type="gene ID" value="A04g31220.2_BraZ1"/>
</dbReference>
<feature type="compositionally biased region" description="Polar residues" evidence="1">
    <location>
        <begin position="41"/>
        <end position="52"/>
    </location>
</feature>
<evidence type="ECO:0000313" key="4">
    <source>
        <dbReference type="Proteomes" id="UP000694005"/>
    </source>
</evidence>
<feature type="compositionally biased region" description="Basic and acidic residues" evidence="1">
    <location>
        <begin position="659"/>
        <end position="675"/>
    </location>
</feature>
<evidence type="ECO:0000259" key="2">
    <source>
        <dbReference type="Pfam" id="PF10650"/>
    </source>
</evidence>
<dbReference type="InterPro" id="IPR019607">
    <property type="entry name" value="Putative_zinc-finger_domain"/>
</dbReference>
<feature type="compositionally biased region" description="Basic and acidic residues" evidence="1">
    <location>
        <begin position="684"/>
        <end position="695"/>
    </location>
</feature>
<feature type="region of interest" description="Disordered" evidence="1">
    <location>
        <begin position="529"/>
        <end position="590"/>
    </location>
</feature>
<dbReference type="InterPro" id="IPR011990">
    <property type="entry name" value="TPR-like_helical_dom_sf"/>
</dbReference>
<proteinExistence type="predicted"/>
<dbReference type="Proteomes" id="UP000694005">
    <property type="component" value="Chromosome A04"/>
</dbReference>
<dbReference type="InterPro" id="IPR039278">
    <property type="entry name" value="Red1"/>
</dbReference>
<feature type="region of interest" description="Disordered" evidence="1">
    <location>
        <begin position="159"/>
        <end position="204"/>
    </location>
</feature>
<gene>
    <name evidence="3" type="ORF">BRAPAZ1V2_A04P31220.2</name>
</gene>
<feature type="region of interest" description="Disordered" evidence="1">
    <location>
        <begin position="1"/>
        <end position="52"/>
    </location>
</feature>
<accession>A0A8D9HYG5</accession>
<feature type="compositionally biased region" description="Polar residues" evidence="1">
    <location>
        <begin position="335"/>
        <end position="350"/>
    </location>
</feature>
<feature type="domain" description="Putative zinc-finger" evidence="2">
    <location>
        <begin position="809"/>
        <end position="829"/>
    </location>
</feature>
<dbReference type="EMBL" id="LS974620">
    <property type="protein sequence ID" value="CAG7908221.1"/>
    <property type="molecule type" value="Genomic_DNA"/>
</dbReference>
<feature type="compositionally biased region" description="Polar residues" evidence="1">
    <location>
        <begin position="1"/>
        <end position="12"/>
    </location>
</feature>
<evidence type="ECO:0000313" key="3">
    <source>
        <dbReference type="EMBL" id="CAG7908221.1"/>
    </source>
</evidence>
<name>A0A8D9HYG5_BRACM</name>
<dbReference type="PANTHER" id="PTHR21563">
    <property type="entry name" value="ZINC FINGER C3H1 DOMAIN-CONTAINING PROTEIN"/>
    <property type="match status" value="1"/>
</dbReference>
<feature type="region of interest" description="Disordered" evidence="1">
    <location>
        <begin position="645"/>
        <end position="711"/>
    </location>
</feature>
<reference evidence="3 4" key="1">
    <citation type="submission" date="2021-07" db="EMBL/GenBank/DDBJ databases">
        <authorList>
            <consortium name="Genoscope - CEA"/>
            <person name="William W."/>
        </authorList>
    </citation>
    <scope>NUCLEOTIDE SEQUENCE [LARGE SCALE GENOMIC DNA]</scope>
</reference>
<dbReference type="Pfam" id="PF10650">
    <property type="entry name" value="zf-C3H1"/>
    <property type="match status" value="1"/>
</dbReference>
<feature type="compositionally biased region" description="Basic and acidic residues" evidence="1">
    <location>
        <begin position="186"/>
        <end position="198"/>
    </location>
</feature>
<feature type="region of interest" description="Disordered" evidence="1">
    <location>
        <begin position="335"/>
        <end position="366"/>
    </location>
</feature>
<feature type="region of interest" description="Disordered" evidence="1">
    <location>
        <begin position="92"/>
        <end position="137"/>
    </location>
</feature>
<protein>
    <recommendedName>
        <fullName evidence="2">Putative zinc-finger domain-containing protein</fullName>
    </recommendedName>
</protein>